<dbReference type="AlphaFoldDB" id="A0A6A5BIH9"/>
<protein>
    <recommendedName>
        <fullName evidence="5">tRNA-binding domain-containing protein</fullName>
    </recommendedName>
</protein>
<name>A0A6A5BIH9_NAEFO</name>
<evidence type="ECO:0000313" key="6">
    <source>
        <dbReference type="EMBL" id="KAF0973820.1"/>
    </source>
</evidence>
<dbReference type="PANTHER" id="PTHR11586:SF37">
    <property type="entry name" value="TRNA-BINDING DOMAIN-CONTAINING PROTEIN"/>
    <property type="match status" value="1"/>
</dbReference>
<dbReference type="PROSITE" id="PS50886">
    <property type="entry name" value="TRBD"/>
    <property type="match status" value="1"/>
</dbReference>
<keyword evidence="2 3" id="KW-0694">RNA-binding</keyword>
<accession>A0A6A5BIH9</accession>
<proteinExistence type="predicted"/>
<evidence type="ECO:0000256" key="3">
    <source>
        <dbReference type="PROSITE-ProRule" id="PRU00209"/>
    </source>
</evidence>
<dbReference type="GeneID" id="68114425"/>
<dbReference type="InterPro" id="IPR012340">
    <property type="entry name" value="NA-bd_OB-fold"/>
</dbReference>
<dbReference type="EMBL" id="VFQX01000058">
    <property type="protein sequence ID" value="KAF0973820.1"/>
    <property type="molecule type" value="Genomic_DNA"/>
</dbReference>
<keyword evidence="7" id="KW-1185">Reference proteome</keyword>
<dbReference type="OrthoDB" id="19141at2759"/>
<evidence type="ECO:0000256" key="1">
    <source>
        <dbReference type="ARBA" id="ARBA00022555"/>
    </source>
</evidence>
<keyword evidence="1 3" id="KW-0820">tRNA-binding</keyword>
<dbReference type="VEuPathDB" id="AmoebaDB:FDP41_007207"/>
<dbReference type="Proteomes" id="UP000444721">
    <property type="component" value="Unassembled WGS sequence"/>
</dbReference>
<evidence type="ECO:0000256" key="4">
    <source>
        <dbReference type="SAM" id="MobiDB-lite"/>
    </source>
</evidence>
<dbReference type="PANTHER" id="PTHR11586">
    <property type="entry name" value="TRNA-AMINOACYLATION COFACTOR ARC1 FAMILY MEMBER"/>
    <property type="match status" value="1"/>
</dbReference>
<dbReference type="Pfam" id="PF01588">
    <property type="entry name" value="tRNA_bind"/>
    <property type="match status" value="1"/>
</dbReference>
<dbReference type="InterPro" id="IPR051270">
    <property type="entry name" value="Tyrosine-tRNA_ligase_regulator"/>
</dbReference>
<dbReference type="Gene3D" id="2.40.50.140">
    <property type="entry name" value="Nucleic acid-binding proteins"/>
    <property type="match status" value="1"/>
</dbReference>
<evidence type="ECO:0000313" key="7">
    <source>
        <dbReference type="Proteomes" id="UP000444721"/>
    </source>
</evidence>
<comment type="caution">
    <text evidence="6">The sequence shown here is derived from an EMBL/GenBank/DDBJ whole genome shotgun (WGS) entry which is preliminary data.</text>
</comment>
<dbReference type="InterPro" id="IPR002547">
    <property type="entry name" value="tRNA-bd_dom"/>
</dbReference>
<evidence type="ECO:0000256" key="2">
    <source>
        <dbReference type="ARBA" id="ARBA00022884"/>
    </source>
</evidence>
<feature type="domain" description="TRNA-binding" evidence="5">
    <location>
        <begin position="91"/>
        <end position="221"/>
    </location>
</feature>
<dbReference type="SUPFAM" id="SSF50249">
    <property type="entry name" value="Nucleic acid-binding proteins"/>
    <property type="match status" value="1"/>
</dbReference>
<sequence>MMSNAFQNILGRQPHHLREALRTRNHHSSALPLLSWKTFSRKNSSLNGQMLHRFYSTEAGPSSFSETVSTTPSTTTEASNKQTSNSINIEDFMKVEIVVGQIVSAQFVKKSKKLICFRVNIGEQEPRQILSGIRTHYPSLDKNTTSAEEELNQLFVGQKVLVVKNLESKIMAGLESHGMILFATTETIENSGSELTATNENSITPVMPKDYERVKPGTRVC</sequence>
<dbReference type="RefSeq" id="XP_044558533.1">
    <property type="nucleotide sequence ID" value="XM_044710927.1"/>
</dbReference>
<organism evidence="6 7">
    <name type="scientific">Naegleria fowleri</name>
    <name type="common">Brain eating amoeba</name>
    <dbReference type="NCBI Taxonomy" id="5763"/>
    <lineage>
        <taxon>Eukaryota</taxon>
        <taxon>Discoba</taxon>
        <taxon>Heterolobosea</taxon>
        <taxon>Tetramitia</taxon>
        <taxon>Eutetramitia</taxon>
        <taxon>Vahlkampfiidae</taxon>
        <taxon>Naegleria</taxon>
    </lineage>
</organism>
<dbReference type="VEuPathDB" id="AmoebaDB:NF0054300"/>
<reference evidence="6 7" key="1">
    <citation type="journal article" date="2019" name="Sci. Rep.">
        <title>Nanopore sequencing improves the draft genome of the human pathogenic amoeba Naegleria fowleri.</title>
        <authorList>
            <person name="Liechti N."/>
            <person name="Schurch N."/>
            <person name="Bruggmann R."/>
            <person name="Wittwer M."/>
        </authorList>
    </citation>
    <scope>NUCLEOTIDE SEQUENCE [LARGE SCALE GENOMIC DNA]</scope>
    <source>
        <strain evidence="6 7">ATCC 30894</strain>
    </source>
</reference>
<dbReference type="GO" id="GO:0000049">
    <property type="term" value="F:tRNA binding"/>
    <property type="evidence" value="ECO:0007669"/>
    <property type="project" value="UniProtKB-UniRule"/>
</dbReference>
<gene>
    <name evidence="6" type="ORF">FDP41_007207</name>
</gene>
<feature type="compositionally biased region" description="Low complexity" evidence="4">
    <location>
        <begin position="61"/>
        <end position="79"/>
    </location>
</feature>
<evidence type="ECO:0000259" key="5">
    <source>
        <dbReference type="PROSITE" id="PS50886"/>
    </source>
</evidence>
<feature type="region of interest" description="Disordered" evidence="4">
    <location>
        <begin position="60"/>
        <end position="82"/>
    </location>
</feature>
<dbReference type="VEuPathDB" id="AmoebaDB:NfTy_009560"/>